<dbReference type="CDD" id="cd01407">
    <property type="entry name" value="SIR2-fam"/>
    <property type="match status" value="1"/>
</dbReference>
<dbReference type="RefSeq" id="WP_037333222.1">
    <property type="nucleotide sequence ID" value="NZ_APNK01000002.1"/>
</dbReference>
<dbReference type="SUPFAM" id="SSF52467">
    <property type="entry name" value="DHS-like NAD/FAD-binding domain"/>
    <property type="match status" value="1"/>
</dbReference>
<comment type="caution">
    <text evidence="6">The sequence shown here is derived from an EMBL/GenBank/DDBJ whole genome shotgun (WGS) entry which is preliminary data.</text>
</comment>
<dbReference type="Gene3D" id="3.30.1600.10">
    <property type="entry name" value="SIR2/SIRT2 'Small Domain"/>
    <property type="match status" value="1"/>
</dbReference>
<evidence type="ECO:0000256" key="3">
    <source>
        <dbReference type="ARBA" id="ARBA00023027"/>
    </source>
</evidence>
<sequence>MSDPRGVSTIDDSIAQAARVLGSASRVLVITGAGMSADSGMPTYRGVGGLYEEQSTADGVAIEEALSGPMFERDPALTWKYIAQIESACRGARPNAGHHAIVDLADHVEHLCVVTQNVDGLHRAAGTRELIEMHGNIHRLFCIRCGQSRTVPDYSRLMQWPPRCGRCNGLERPAVVLFEEMLPSSALERYQRELAGGFDVVLMIGTTAVFEYIAAPVRAAASGQGTAIEINPADTPVTALCDIKCPGPAADVVPAIVQQLETRGF</sequence>
<proteinExistence type="predicted"/>
<organism evidence="6 7">
    <name type="scientific">Salinisphaera hydrothermalis (strain C41B8)</name>
    <dbReference type="NCBI Taxonomy" id="1304275"/>
    <lineage>
        <taxon>Bacteria</taxon>
        <taxon>Pseudomonadati</taxon>
        <taxon>Pseudomonadota</taxon>
        <taxon>Gammaproteobacteria</taxon>
        <taxon>Salinisphaerales</taxon>
        <taxon>Salinisphaeraceae</taxon>
        <taxon>Salinisphaera</taxon>
    </lineage>
</organism>
<accession>A0A084IQ08</accession>
<keyword evidence="2" id="KW-0808">Transferase</keyword>
<evidence type="ECO:0000313" key="7">
    <source>
        <dbReference type="Proteomes" id="UP000028302"/>
    </source>
</evidence>
<evidence type="ECO:0000256" key="4">
    <source>
        <dbReference type="PROSITE-ProRule" id="PRU00236"/>
    </source>
</evidence>
<dbReference type="PANTHER" id="PTHR11085">
    <property type="entry name" value="NAD-DEPENDENT PROTEIN DEACYLASE SIRTUIN-5, MITOCHONDRIAL-RELATED"/>
    <property type="match status" value="1"/>
</dbReference>
<reference evidence="6 7" key="1">
    <citation type="submission" date="2013-03" db="EMBL/GenBank/DDBJ databases">
        <title>Salinisphaera hydrothermalis C41B8 Genome Sequencing.</title>
        <authorList>
            <person name="Li C."/>
            <person name="Lai Q."/>
            <person name="Shao Z."/>
        </authorList>
    </citation>
    <scope>NUCLEOTIDE SEQUENCE [LARGE SCALE GENOMIC DNA]</scope>
    <source>
        <strain evidence="6 7">C41B8</strain>
    </source>
</reference>
<dbReference type="GO" id="GO:0017136">
    <property type="term" value="F:histone deacetylase activity, NAD-dependent"/>
    <property type="evidence" value="ECO:0007669"/>
    <property type="project" value="TreeGrafter"/>
</dbReference>
<dbReference type="Proteomes" id="UP000028302">
    <property type="component" value="Unassembled WGS sequence"/>
</dbReference>
<keyword evidence="4" id="KW-0862">Zinc</keyword>
<evidence type="ECO:0000256" key="1">
    <source>
        <dbReference type="ARBA" id="ARBA00012928"/>
    </source>
</evidence>
<dbReference type="GO" id="GO:0070403">
    <property type="term" value="F:NAD+ binding"/>
    <property type="evidence" value="ECO:0007669"/>
    <property type="project" value="InterPro"/>
</dbReference>
<name>A0A084IQ08_SALHC</name>
<evidence type="ECO:0000256" key="2">
    <source>
        <dbReference type="ARBA" id="ARBA00022679"/>
    </source>
</evidence>
<evidence type="ECO:0000313" key="6">
    <source>
        <dbReference type="EMBL" id="KEZ78792.1"/>
    </source>
</evidence>
<feature type="binding site" evidence="4">
    <location>
        <position position="142"/>
    </location>
    <ligand>
        <name>Zn(2+)</name>
        <dbReference type="ChEBI" id="CHEBI:29105"/>
    </ligand>
</feature>
<feature type="active site" description="Proton acceptor" evidence="4">
    <location>
        <position position="134"/>
    </location>
</feature>
<dbReference type="OrthoDB" id="9800582at2"/>
<keyword evidence="4" id="KW-0479">Metal-binding</keyword>
<feature type="binding site" evidence="4">
    <location>
        <position position="164"/>
    </location>
    <ligand>
        <name>Zn(2+)</name>
        <dbReference type="ChEBI" id="CHEBI:29105"/>
    </ligand>
</feature>
<dbReference type="eggNOG" id="COG0846">
    <property type="taxonomic scope" value="Bacteria"/>
</dbReference>
<keyword evidence="7" id="KW-1185">Reference proteome</keyword>
<protein>
    <recommendedName>
        <fullName evidence="1">protein acetyllysine N-acetyltransferase</fullName>
        <ecNumber evidence="1">2.3.1.286</ecNumber>
    </recommendedName>
</protein>
<dbReference type="Pfam" id="PF02146">
    <property type="entry name" value="SIR2"/>
    <property type="match status" value="1"/>
</dbReference>
<dbReference type="Gene3D" id="3.40.50.1220">
    <property type="entry name" value="TPP-binding domain"/>
    <property type="match status" value="1"/>
</dbReference>
<dbReference type="AlphaFoldDB" id="A0A084IQ08"/>
<gene>
    <name evidence="6" type="ORF">C41B8_01642</name>
</gene>
<dbReference type="InterPro" id="IPR029035">
    <property type="entry name" value="DHS-like_NAD/FAD-binding_dom"/>
</dbReference>
<dbReference type="PANTHER" id="PTHR11085:SF4">
    <property type="entry name" value="NAD-DEPENDENT PROTEIN DEACYLASE"/>
    <property type="match status" value="1"/>
</dbReference>
<dbReference type="InterPro" id="IPR003000">
    <property type="entry name" value="Sirtuin"/>
</dbReference>
<dbReference type="PATRIC" id="fig|1304275.5.peg.334"/>
<dbReference type="InterPro" id="IPR050134">
    <property type="entry name" value="NAD-dep_sirtuin_deacylases"/>
</dbReference>
<dbReference type="GO" id="GO:0046872">
    <property type="term" value="F:metal ion binding"/>
    <property type="evidence" value="ECO:0007669"/>
    <property type="project" value="UniProtKB-KW"/>
</dbReference>
<dbReference type="STRING" id="1304275.C41B8_01642"/>
<dbReference type="NCBIfam" id="NF001753">
    <property type="entry name" value="PRK00481.1-3"/>
    <property type="match status" value="1"/>
</dbReference>
<dbReference type="EC" id="2.3.1.286" evidence="1"/>
<feature type="binding site" evidence="4">
    <location>
        <position position="145"/>
    </location>
    <ligand>
        <name>Zn(2+)</name>
        <dbReference type="ChEBI" id="CHEBI:29105"/>
    </ligand>
</feature>
<dbReference type="InterPro" id="IPR026590">
    <property type="entry name" value="Ssirtuin_cat_dom"/>
</dbReference>
<keyword evidence="3" id="KW-0520">NAD</keyword>
<dbReference type="PROSITE" id="PS50305">
    <property type="entry name" value="SIRTUIN"/>
    <property type="match status" value="1"/>
</dbReference>
<feature type="domain" description="Deacetylase sirtuin-type" evidence="5">
    <location>
        <begin position="7"/>
        <end position="263"/>
    </location>
</feature>
<feature type="binding site" evidence="4">
    <location>
        <position position="167"/>
    </location>
    <ligand>
        <name>Zn(2+)</name>
        <dbReference type="ChEBI" id="CHEBI:29105"/>
    </ligand>
</feature>
<evidence type="ECO:0000259" key="5">
    <source>
        <dbReference type="PROSITE" id="PS50305"/>
    </source>
</evidence>
<dbReference type="EMBL" id="APNK01000002">
    <property type="protein sequence ID" value="KEZ78792.1"/>
    <property type="molecule type" value="Genomic_DNA"/>
</dbReference>
<dbReference type="InterPro" id="IPR026591">
    <property type="entry name" value="Sirtuin_cat_small_dom_sf"/>
</dbReference>